<organism>
    <name type="scientific">Ixodes scapularis</name>
    <name type="common">Black-legged tick</name>
    <name type="synonym">Deer tick</name>
    <dbReference type="NCBI Taxonomy" id="6945"/>
    <lineage>
        <taxon>Eukaryota</taxon>
        <taxon>Metazoa</taxon>
        <taxon>Ecdysozoa</taxon>
        <taxon>Arthropoda</taxon>
        <taxon>Chelicerata</taxon>
        <taxon>Arachnida</taxon>
        <taxon>Acari</taxon>
        <taxon>Parasitiformes</taxon>
        <taxon>Ixodida</taxon>
        <taxon>Ixodoidea</taxon>
        <taxon>Ixodidae</taxon>
        <taxon>Ixodinae</taxon>
        <taxon>Ixodes</taxon>
    </lineage>
</organism>
<feature type="non-terminal residue" evidence="1">
    <location>
        <position position="82"/>
    </location>
</feature>
<dbReference type="VEuPathDB" id="VectorBase:ISCW001716"/>
<gene>
    <name evidence="1" type="ORF">IscW_ISCW001716</name>
</gene>
<evidence type="ECO:0000313" key="3">
    <source>
        <dbReference type="Proteomes" id="UP000001555"/>
    </source>
</evidence>
<evidence type="ECO:0000313" key="2">
    <source>
        <dbReference type="EnsemblMetazoa" id="ISCW001716-PA"/>
    </source>
</evidence>
<dbReference type="EMBL" id="ABJB010336281">
    <property type="status" value="NOT_ANNOTATED_CDS"/>
    <property type="molecule type" value="Genomic_DNA"/>
</dbReference>
<accession>B7P223</accession>
<dbReference type="Proteomes" id="UP000001555">
    <property type="component" value="Unassembled WGS sequence"/>
</dbReference>
<keyword evidence="3" id="KW-1185">Reference proteome</keyword>
<dbReference type="EnsemblMetazoa" id="ISCW001716-RA">
    <property type="protein sequence ID" value="ISCW001716-PA"/>
    <property type="gene ID" value="ISCW001716"/>
</dbReference>
<sequence length="82" mass="9159">SSEEGINEASGMERKNGWWSRRLKKAEDRRRSLMGGERVERMLRVGMRMGIGGKRKSEGEGEASDAVRFATVAGDGWLSCVR</sequence>
<proteinExistence type="predicted"/>
<feature type="non-terminal residue" evidence="1">
    <location>
        <position position="1"/>
    </location>
</feature>
<dbReference type="AlphaFoldDB" id="B7P223"/>
<name>B7P223_IXOSC</name>
<dbReference type="EMBL" id="DS619906">
    <property type="protein sequence ID" value="EEC00645.1"/>
    <property type="molecule type" value="Genomic_DNA"/>
</dbReference>
<evidence type="ECO:0000313" key="1">
    <source>
        <dbReference type="EMBL" id="EEC00645.1"/>
    </source>
</evidence>
<protein>
    <submittedName>
        <fullName evidence="1 2">Uncharacterized protein</fullName>
    </submittedName>
</protein>
<dbReference type="PaxDb" id="6945-B7P223"/>
<dbReference type="InParanoid" id="B7P223"/>
<dbReference type="HOGENOM" id="CLU_2564951_0_0_1"/>
<reference evidence="1 3" key="1">
    <citation type="submission" date="2008-03" db="EMBL/GenBank/DDBJ databases">
        <title>Annotation of Ixodes scapularis.</title>
        <authorList>
            <consortium name="Ixodes scapularis Genome Project Consortium"/>
            <person name="Caler E."/>
            <person name="Hannick L.I."/>
            <person name="Bidwell S."/>
            <person name="Joardar V."/>
            <person name="Thiagarajan M."/>
            <person name="Amedeo P."/>
            <person name="Galinsky K.J."/>
            <person name="Schobel S."/>
            <person name="Inman J."/>
            <person name="Hostetler J."/>
            <person name="Miller J."/>
            <person name="Hammond M."/>
            <person name="Megy K."/>
            <person name="Lawson D."/>
            <person name="Kodira C."/>
            <person name="Sutton G."/>
            <person name="Meyer J."/>
            <person name="Hill C.A."/>
            <person name="Birren B."/>
            <person name="Nene V."/>
            <person name="Collins F."/>
            <person name="Alarcon-Chaidez F."/>
            <person name="Wikel S."/>
            <person name="Strausberg R."/>
        </authorList>
    </citation>
    <scope>NUCLEOTIDE SEQUENCE [LARGE SCALE GENOMIC DNA]</scope>
    <source>
        <strain evidence="3">Wikel</strain>
        <strain evidence="1">Wikel colony</strain>
    </source>
</reference>
<reference evidence="2" key="2">
    <citation type="submission" date="2020-05" db="UniProtKB">
        <authorList>
            <consortium name="EnsemblMetazoa"/>
        </authorList>
    </citation>
    <scope>IDENTIFICATION</scope>
    <source>
        <strain evidence="2">wikel</strain>
    </source>
</reference>